<comment type="caution">
    <text evidence="2">The sequence shown here is derived from an EMBL/GenBank/DDBJ whole genome shotgun (WGS) entry which is preliminary data.</text>
</comment>
<evidence type="ECO:0000256" key="1">
    <source>
        <dbReference type="SAM" id="Phobius"/>
    </source>
</evidence>
<evidence type="ECO:0000313" key="2">
    <source>
        <dbReference type="EMBL" id="GIH19161.1"/>
    </source>
</evidence>
<dbReference type="EMBL" id="BONZ01000077">
    <property type="protein sequence ID" value="GIH19161.1"/>
    <property type="molecule type" value="Genomic_DNA"/>
</dbReference>
<feature type="transmembrane region" description="Helical" evidence="1">
    <location>
        <begin position="59"/>
        <end position="78"/>
    </location>
</feature>
<gene>
    <name evidence="2" type="ORF">Raf01_73330</name>
</gene>
<dbReference type="RefSeq" id="WP_203922634.1">
    <property type="nucleotide sequence ID" value="NZ_BONZ01000077.1"/>
</dbReference>
<keyword evidence="1" id="KW-0812">Transmembrane</keyword>
<dbReference type="Proteomes" id="UP000642748">
    <property type="component" value="Unassembled WGS sequence"/>
</dbReference>
<protein>
    <submittedName>
        <fullName evidence="2">Uncharacterized protein</fullName>
    </submittedName>
</protein>
<dbReference type="AlphaFoldDB" id="A0A8J3R2V0"/>
<reference evidence="2" key="1">
    <citation type="submission" date="2021-01" db="EMBL/GenBank/DDBJ databases">
        <title>Whole genome shotgun sequence of Rugosimonospora africana NBRC 104875.</title>
        <authorList>
            <person name="Komaki H."/>
            <person name="Tamura T."/>
        </authorList>
    </citation>
    <scope>NUCLEOTIDE SEQUENCE</scope>
    <source>
        <strain evidence="2">NBRC 104875</strain>
    </source>
</reference>
<evidence type="ECO:0000313" key="3">
    <source>
        <dbReference type="Proteomes" id="UP000642748"/>
    </source>
</evidence>
<sequence length="83" mass="9098">MAIVTFSELADRLVGGVMGLGWFLACVAVGWNYSKISRSRREQLFSGVDMLSVGRRNPWLFYMLSVLGLLFVVIAIAAPSGTK</sequence>
<keyword evidence="1" id="KW-1133">Transmembrane helix</keyword>
<organism evidence="2 3">
    <name type="scientific">Rugosimonospora africana</name>
    <dbReference type="NCBI Taxonomy" id="556532"/>
    <lineage>
        <taxon>Bacteria</taxon>
        <taxon>Bacillati</taxon>
        <taxon>Actinomycetota</taxon>
        <taxon>Actinomycetes</taxon>
        <taxon>Micromonosporales</taxon>
        <taxon>Micromonosporaceae</taxon>
        <taxon>Rugosimonospora</taxon>
    </lineage>
</organism>
<proteinExistence type="predicted"/>
<keyword evidence="1" id="KW-0472">Membrane</keyword>
<name>A0A8J3R2V0_9ACTN</name>
<feature type="transmembrane region" description="Helical" evidence="1">
    <location>
        <begin position="12"/>
        <end position="33"/>
    </location>
</feature>
<keyword evidence="3" id="KW-1185">Reference proteome</keyword>
<accession>A0A8J3R2V0</accession>